<proteinExistence type="predicted"/>
<evidence type="ECO:0000313" key="1">
    <source>
        <dbReference type="EMBL" id="CAG8820710.1"/>
    </source>
</evidence>
<name>A0A9N9PIV2_9GLOM</name>
<keyword evidence="2" id="KW-1185">Reference proteome</keyword>
<accession>A0A9N9PIV2</accession>
<dbReference type="Proteomes" id="UP000789405">
    <property type="component" value="Unassembled WGS sequence"/>
</dbReference>
<gene>
    <name evidence="1" type="ORF">DERYTH_LOCUS27002</name>
</gene>
<dbReference type="OrthoDB" id="2416239at2759"/>
<evidence type="ECO:0000313" key="2">
    <source>
        <dbReference type="Proteomes" id="UP000789405"/>
    </source>
</evidence>
<reference evidence="1" key="1">
    <citation type="submission" date="2021-06" db="EMBL/GenBank/DDBJ databases">
        <authorList>
            <person name="Kallberg Y."/>
            <person name="Tangrot J."/>
            <person name="Rosling A."/>
        </authorList>
    </citation>
    <scope>NUCLEOTIDE SEQUENCE</scope>
    <source>
        <strain evidence="1">MA453B</strain>
    </source>
</reference>
<dbReference type="EMBL" id="CAJVPY010059700">
    <property type="protein sequence ID" value="CAG8820710.1"/>
    <property type="molecule type" value="Genomic_DNA"/>
</dbReference>
<feature type="non-terminal residue" evidence="1">
    <location>
        <position position="1"/>
    </location>
</feature>
<protein>
    <submittedName>
        <fullName evidence="1">5819_t:CDS:1</fullName>
    </submittedName>
</protein>
<dbReference type="AlphaFoldDB" id="A0A9N9PIV2"/>
<organism evidence="1 2">
    <name type="scientific">Dentiscutata erythropus</name>
    <dbReference type="NCBI Taxonomy" id="1348616"/>
    <lineage>
        <taxon>Eukaryota</taxon>
        <taxon>Fungi</taxon>
        <taxon>Fungi incertae sedis</taxon>
        <taxon>Mucoromycota</taxon>
        <taxon>Glomeromycotina</taxon>
        <taxon>Glomeromycetes</taxon>
        <taxon>Diversisporales</taxon>
        <taxon>Gigasporaceae</taxon>
        <taxon>Dentiscutata</taxon>
    </lineage>
</organism>
<sequence length="72" mass="8332">SIIIGEDSLRVTQIDQTVDNLKSRGEHATRIIGLPNEEDRLEKIENVLIDINTYLDRIENHLWETIPYDSSL</sequence>
<feature type="non-terminal residue" evidence="1">
    <location>
        <position position="72"/>
    </location>
</feature>
<comment type="caution">
    <text evidence="1">The sequence shown here is derived from an EMBL/GenBank/DDBJ whole genome shotgun (WGS) entry which is preliminary data.</text>
</comment>